<keyword evidence="7" id="KW-0813">Transport</keyword>
<evidence type="ECO:0000256" key="8">
    <source>
        <dbReference type="SAM" id="Phobius"/>
    </source>
</evidence>
<dbReference type="Gene3D" id="3.30.420.270">
    <property type="match status" value="1"/>
</dbReference>
<keyword evidence="5 8" id="KW-1133">Transmembrane helix</keyword>
<dbReference type="GO" id="GO:0005886">
    <property type="term" value="C:plasma membrane"/>
    <property type="evidence" value="ECO:0007669"/>
    <property type="project" value="UniProtKB-SubCell"/>
</dbReference>
<evidence type="ECO:0000256" key="6">
    <source>
        <dbReference type="ARBA" id="ARBA00023136"/>
    </source>
</evidence>
<keyword evidence="6 8" id="KW-0472">Membrane</keyword>
<dbReference type="InterPro" id="IPR003400">
    <property type="entry name" value="ExbD"/>
</dbReference>
<dbReference type="GO" id="GO:0015031">
    <property type="term" value="P:protein transport"/>
    <property type="evidence" value="ECO:0007669"/>
    <property type="project" value="UniProtKB-KW"/>
</dbReference>
<dbReference type="Pfam" id="PF02472">
    <property type="entry name" value="ExbD"/>
    <property type="match status" value="1"/>
</dbReference>
<feature type="transmembrane region" description="Helical" evidence="8">
    <location>
        <begin position="20"/>
        <end position="41"/>
    </location>
</feature>
<keyword evidence="10" id="KW-1185">Reference proteome</keyword>
<comment type="subcellular location">
    <subcellularLocation>
        <location evidence="1">Cell membrane</location>
        <topology evidence="1">Single-pass membrane protein</topology>
    </subcellularLocation>
    <subcellularLocation>
        <location evidence="7">Cell membrane</location>
        <topology evidence="7">Single-pass type II membrane protein</topology>
    </subcellularLocation>
</comment>
<dbReference type="AlphaFoldDB" id="A0A127K6R9"/>
<protein>
    <submittedName>
        <fullName evidence="9">Biopolymer transporter ExbD</fullName>
    </submittedName>
</protein>
<accession>A0A127K6R9</accession>
<dbReference type="RefSeq" id="WP_048706353.1">
    <property type="nucleotide sequence ID" value="NZ_CP014646.1"/>
</dbReference>
<evidence type="ECO:0000256" key="3">
    <source>
        <dbReference type="ARBA" id="ARBA00022475"/>
    </source>
</evidence>
<dbReference type="STRING" id="1134435.AC731_012065"/>
<proteinExistence type="inferred from homology"/>
<gene>
    <name evidence="9" type="ORF">AC731_012065</name>
</gene>
<evidence type="ECO:0000256" key="2">
    <source>
        <dbReference type="ARBA" id="ARBA00005811"/>
    </source>
</evidence>
<dbReference type="PANTHER" id="PTHR30558:SF7">
    <property type="entry name" value="TOL-PAL SYSTEM PROTEIN TOLR"/>
    <property type="match status" value="1"/>
</dbReference>
<reference evidence="10" key="1">
    <citation type="submission" date="2016-03" db="EMBL/GenBank/DDBJ databases">
        <authorList>
            <person name="Ma C."/>
            <person name="Zhou S."/>
            <person name="Yang G."/>
        </authorList>
    </citation>
    <scope>NUCLEOTIDE SEQUENCE [LARGE SCALE GENOMIC DNA]</scope>
    <source>
        <strain evidence="10">SgZ-1</strain>
    </source>
</reference>
<keyword evidence="7" id="KW-0653">Protein transport</keyword>
<dbReference type="EMBL" id="CP014646">
    <property type="protein sequence ID" value="AMO37611.1"/>
    <property type="molecule type" value="Genomic_DNA"/>
</dbReference>
<dbReference type="Proteomes" id="UP000036902">
    <property type="component" value="Chromosome"/>
</dbReference>
<keyword evidence="4 7" id="KW-0812">Transmembrane</keyword>
<name>A0A127K6R9_9RHOO</name>
<organism evidence="9 10">
    <name type="scientific">Thauera humireducens</name>
    <dbReference type="NCBI Taxonomy" id="1134435"/>
    <lineage>
        <taxon>Bacteria</taxon>
        <taxon>Pseudomonadati</taxon>
        <taxon>Pseudomonadota</taxon>
        <taxon>Betaproteobacteria</taxon>
        <taxon>Rhodocyclales</taxon>
        <taxon>Zoogloeaceae</taxon>
        <taxon>Thauera</taxon>
    </lineage>
</organism>
<keyword evidence="3" id="KW-1003">Cell membrane</keyword>
<comment type="similarity">
    <text evidence="2 7">Belongs to the ExbD/TolR family.</text>
</comment>
<sequence>MAFGGFNNGDSRPLQSEINMVPLIDVMLVLLIVFMITAPLLTHSVKIDLPQASSQPTQEKPETVSLSINGEGKLFWNNDALDDAALPARLKAAAEQTPQPELHLRADRETRYQKLAEVMSLAREAGIEKMGFITQPSSEPNTR</sequence>
<evidence type="ECO:0000256" key="5">
    <source>
        <dbReference type="ARBA" id="ARBA00022989"/>
    </source>
</evidence>
<evidence type="ECO:0000313" key="10">
    <source>
        <dbReference type="Proteomes" id="UP000036902"/>
    </source>
</evidence>
<dbReference type="PANTHER" id="PTHR30558">
    <property type="entry name" value="EXBD MEMBRANE COMPONENT OF PMF-DRIVEN MACROMOLECULE IMPORT SYSTEM"/>
    <property type="match status" value="1"/>
</dbReference>
<evidence type="ECO:0000256" key="7">
    <source>
        <dbReference type="RuleBase" id="RU003879"/>
    </source>
</evidence>
<evidence type="ECO:0000256" key="1">
    <source>
        <dbReference type="ARBA" id="ARBA00004162"/>
    </source>
</evidence>
<dbReference type="GO" id="GO:0022857">
    <property type="term" value="F:transmembrane transporter activity"/>
    <property type="evidence" value="ECO:0007669"/>
    <property type="project" value="InterPro"/>
</dbReference>
<dbReference type="KEGG" id="thu:AC731_012065"/>
<evidence type="ECO:0000313" key="9">
    <source>
        <dbReference type="EMBL" id="AMO37611.1"/>
    </source>
</evidence>
<evidence type="ECO:0000256" key="4">
    <source>
        <dbReference type="ARBA" id="ARBA00022692"/>
    </source>
</evidence>